<dbReference type="AlphaFoldDB" id="A0A1I4DU00"/>
<reference evidence="2 3" key="1">
    <citation type="submission" date="2016-10" db="EMBL/GenBank/DDBJ databases">
        <authorList>
            <person name="de Groot N.N."/>
        </authorList>
    </citation>
    <scope>NUCLEOTIDE SEQUENCE [LARGE SCALE GENOMIC DNA]</scope>
    <source>
        <strain evidence="2 3">DSM 16199</strain>
    </source>
</reference>
<organism evidence="2 3">
    <name type="scientific">Loktanella salsilacus</name>
    <dbReference type="NCBI Taxonomy" id="195913"/>
    <lineage>
        <taxon>Bacteria</taxon>
        <taxon>Pseudomonadati</taxon>
        <taxon>Pseudomonadota</taxon>
        <taxon>Alphaproteobacteria</taxon>
        <taxon>Rhodobacterales</taxon>
        <taxon>Roseobacteraceae</taxon>
        <taxon>Loktanella</taxon>
    </lineage>
</organism>
<evidence type="ECO:0000313" key="2">
    <source>
        <dbReference type="EMBL" id="SFK97092.1"/>
    </source>
</evidence>
<accession>A0A1I4DU00</accession>
<dbReference type="EMBL" id="FOTF01000005">
    <property type="protein sequence ID" value="SFK97092.1"/>
    <property type="molecule type" value="Genomic_DNA"/>
</dbReference>
<protein>
    <submittedName>
        <fullName evidence="2">Uncharacterized protein</fullName>
    </submittedName>
</protein>
<dbReference type="OrthoDB" id="7851333at2"/>
<sequence>MAEFLRPQARATLWRWREVLFAGALAALGLWWALGSFGLVKWIGIVLVLLAAAIAAAGVQRARFRQDGQGPGIVMLDERRLVYMGPLTGGAMDVADLTRLELEPAAMPRPHWVLTGVGGQALAIPVNAEGAETLFDVFAALPGIRSGSVLDVLERTPGARVTVWEKERTLLH</sequence>
<dbReference type="RefSeq" id="WP_090186843.1">
    <property type="nucleotide sequence ID" value="NZ_FOTF01000005.1"/>
</dbReference>
<keyword evidence="1" id="KW-0472">Membrane</keyword>
<proteinExistence type="predicted"/>
<feature type="transmembrane region" description="Helical" evidence="1">
    <location>
        <begin position="39"/>
        <end position="59"/>
    </location>
</feature>
<keyword evidence="1" id="KW-1133">Transmembrane helix</keyword>
<name>A0A1I4DU00_9RHOB</name>
<feature type="transmembrane region" description="Helical" evidence="1">
    <location>
        <begin position="12"/>
        <end position="33"/>
    </location>
</feature>
<dbReference type="STRING" id="195913.SAMN04488004_10582"/>
<gene>
    <name evidence="2" type="ORF">SAMN04488004_10582</name>
</gene>
<evidence type="ECO:0000313" key="3">
    <source>
        <dbReference type="Proteomes" id="UP000199550"/>
    </source>
</evidence>
<keyword evidence="1" id="KW-0812">Transmembrane</keyword>
<dbReference type="Proteomes" id="UP000199550">
    <property type="component" value="Unassembled WGS sequence"/>
</dbReference>
<keyword evidence="3" id="KW-1185">Reference proteome</keyword>
<evidence type="ECO:0000256" key="1">
    <source>
        <dbReference type="SAM" id="Phobius"/>
    </source>
</evidence>